<dbReference type="CDD" id="cd11072">
    <property type="entry name" value="CYP71-like"/>
    <property type="match status" value="1"/>
</dbReference>
<evidence type="ECO:0008006" key="13">
    <source>
        <dbReference type="Google" id="ProtNLM"/>
    </source>
</evidence>
<keyword evidence="10" id="KW-0732">Signal</keyword>
<dbReference type="Gene3D" id="1.10.630.10">
    <property type="entry name" value="Cytochrome P450"/>
    <property type="match status" value="1"/>
</dbReference>
<feature type="chain" id="PRO_5043574948" description="Cytochrome P450" evidence="10">
    <location>
        <begin position="27"/>
        <end position="515"/>
    </location>
</feature>
<accession>A0AAV8U3B1</accession>
<dbReference type="PANTHER" id="PTHR47955">
    <property type="entry name" value="CYTOCHROME P450 FAMILY 71 PROTEIN"/>
    <property type="match status" value="1"/>
</dbReference>
<dbReference type="PROSITE" id="PS00086">
    <property type="entry name" value="CYTOCHROME_P450"/>
    <property type="match status" value="1"/>
</dbReference>
<keyword evidence="6 8" id="KW-0408">Iron</keyword>
<dbReference type="InterPro" id="IPR017972">
    <property type="entry name" value="Cyt_P450_CS"/>
</dbReference>
<dbReference type="GO" id="GO:0004497">
    <property type="term" value="F:monooxygenase activity"/>
    <property type="evidence" value="ECO:0007669"/>
    <property type="project" value="UniProtKB-KW"/>
</dbReference>
<comment type="similarity">
    <text evidence="2 9">Belongs to the cytochrome P450 family.</text>
</comment>
<feature type="binding site" description="axial binding residue" evidence="8">
    <location>
        <position position="440"/>
    </location>
    <ligand>
        <name>heme</name>
        <dbReference type="ChEBI" id="CHEBI:30413"/>
    </ligand>
    <ligandPart>
        <name>Fe</name>
        <dbReference type="ChEBI" id="CHEBI:18248"/>
    </ligandPart>
</feature>
<evidence type="ECO:0000313" key="12">
    <source>
        <dbReference type="Proteomes" id="UP001159364"/>
    </source>
</evidence>
<evidence type="ECO:0000256" key="3">
    <source>
        <dbReference type="ARBA" id="ARBA00022617"/>
    </source>
</evidence>
<name>A0AAV8U3B1_9ROSI</name>
<evidence type="ECO:0000256" key="6">
    <source>
        <dbReference type="ARBA" id="ARBA00023004"/>
    </source>
</evidence>
<evidence type="ECO:0000256" key="7">
    <source>
        <dbReference type="ARBA" id="ARBA00023033"/>
    </source>
</evidence>
<sequence>MDWLFLFSSSLLAIIFLPFSLLGLRASTKPKNVSSNLPPGPRRLPIIGNIHQLVGSLPHHALRQLAEKHGPIMCLQLGEISTIVVSSAELAKEVLKTHDVILAGRPAMLSSNIITYGFKDLAFAPYGEYWRQMKKIFMLELLSAKRVESFGSIREDEVSNLIRNISSKTESPINLSKMLSSLTIRVISKTAFGNTIEPQTFVRLVDNLSQMLDGFCISDIFPSYKLLHLITGEMTKLRRLHREVDCILEDVISECRTNGSSGRDQGDCIVDALSKIQDQGILQLPFTSDNIKAIVLDIFAGGSDTSSVVLQWAMAEMLKNPAALERVQTEVRQVFVNSKKIDEASLGQLRYLKSVVKETLRLHPPFPLLFPRESRERVEIDGYEIPSRTKILVNAWAIGRDPHYWTEAEKFCPERFLDNPIDYKGTDYKYIPFGAGRRICPGINKAITIVELTLANLLYHFDWKLPNGLSAANLDMSEACGAATHRKNDLYLIPTSFEHYELLVKICPFTNFNPN</sequence>
<feature type="signal peptide" evidence="10">
    <location>
        <begin position="1"/>
        <end position="26"/>
    </location>
</feature>
<evidence type="ECO:0000313" key="11">
    <source>
        <dbReference type="EMBL" id="KAJ8773772.1"/>
    </source>
</evidence>
<gene>
    <name evidence="11" type="ORF">K2173_006422</name>
</gene>
<keyword evidence="7 9" id="KW-0503">Monooxygenase</keyword>
<dbReference type="PRINTS" id="PR00385">
    <property type="entry name" value="P450"/>
</dbReference>
<evidence type="ECO:0000256" key="10">
    <source>
        <dbReference type="SAM" id="SignalP"/>
    </source>
</evidence>
<dbReference type="GO" id="GO:0020037">
    <property type="term" value="F:heme binding"/>
    <property type="evidence" value="ECO:0007669"/>
    <property type="project" value="InterPro"/>
</dbReference>
<proteinExistence type="inferred from homology"/>
<dbReference type="InterPro" id="IPR036396">
    <property type="entry name" value="Cyt_P450_sf"/>
</dbReference>
<dbReference type="InterPro" id="IPR001128">
    <property type="entry name" value="Cyt_P450"/>
</dbReference>
<dbReference type="FunFam" id="1.10.630.10:FF:000043">
    <property type="entry name" value="Cytochrome P450 99A2"/>
    <property type="match status" value="1"/>
</dbReference>
<evidence type="ECO:0000256" key="2">
    <source>
        <dbReference type="ARBA" id="ARBA00010617"/>
    </source>
</evidence>
<dbReference type="GO" id="GO:0016705">
    <property type="term" value="F:oxidoreductase activity, acting on paired donors, with incorporation or reduction of molecular oxygen"/>
    <property type="evidence" value="ECO:0007669"/>
    <property type="project" value="InterPro"/>
</dbReference>
<evidence type="ECO:0000256" key="8">
    <source>
        <dbReference type="PIRSR" id="PIRSR602401-1"/>
    </source>
</evidence>
<dbReference type="GO" id="GO:0005506">
    <property type="term" value="F:iron ion binding"/>
    <property type="evidence" value="ECO:0007669"/>
    <property type="project" value="InterPro"/>
</dbReference>
<organism evidence="11 12">
    <name type="scientific">Erythroxylum novogranatense</name>
    <dbReference type="NCBI Taxonomy" id="1862640"/>
    <lineage>
        <taxon>Eukaryota</taxon>
        <taxon>Viridiplantae</taxon>
        <taxon>Streptophyta</taxon>
        <taxon>Embryophyta</taxon>
        <taxon>Tracheophyta</taxon>
        <taxon>Spermatophyta</taxon>
        <taxon>Magnoliopsida</taxon>
        <taxon>eudicotyledons</taxon>
        <taxon>Gunneridae</taxon>
        <taxon>Pentapetalae</taxon>
        <taxon>rosids</taxon>
        <taxon>fabids</taxon>
        <taxon>Malpighiales</taxon>
        <taxon>Erythroxylaceae</taxon>
        <taxon>Erythroxylum</taxon>
    </lineage>
</organism>
<evidence type="ECO:0000256" key="5">
    <source>
        <dbReference type="ARBA" id="ARBA00023002"/>
    </source>
</evidence>
<keyword evidence="4 8" id="KW-0479">Metal-binding</keyword>
<dbReference type="Pfam" id="PF00067">
    <property type="entry name" value="p450"/>
    <property type="match status" value="1"/>
</dbReference>
<dbReference type="PANTHER" id="PTHR47955:SF8">
    <property type="entry name" value="CYTOCHROME P450 71D11-LIKE"/>
    <property type="match status" value="1"/>
</dbReference>
<comment type="cofactor">
    <cofactor evidence="1 8">
        <name>heme</name>
        <dbReference type="ChEBI" id="CHEBI:30413"/>
    </cofactor>
</comment>
<evidence type="ECO:0000256" key="9">
    <source>
        <dbReference type="RuleBase" id="RU000461"/>
    </source>
</evidence>
<evidence type="ECO:0000256" key="4">
    <source>
        <dbReference type="ARBA" id="ARBA00022723"/>
    </source>
</evidence>
<comment type="caution">
    <text evidence="11">The sequence shown here is derived from an EMBL/GenBank/DDBJ whole genome shotgun (WGS) entry which is preliminary data.</text>
</comment>
<dbReference type="AlphaFoldDB" id="A0AAV8U3B1"/>
<reference evidence="11 12" key="1">
    <citation type="submission" date="2021-09" db="EMBL/GenBank/DDBJ databases">
        <title>Genomic insights and catalytic innovation underlie evolution of tropane alkaloids biosynthesis.</title>
        <authorList>
            <person name="Wang Y.-J."/>
            <person name="Tian T."/>
            <person name="Huang J.-P."/>
            <person name="Huang S.-X."/>
        </authorList>
    </citation>
    <scope>NUCLEOTIDE SEQUENCE [LARGE SCALE GENOMIC DNA]</scope>
    <source>
        <strain evidence="11">KIB-2018</strain>
        <tissue evidence="11">Leaf</tissue>
    </source>
</reference>
<keyword evidence="12" id="KW-1185">Reference proteome</keyword>
<dbReference type="SUPFAM" id="SSF48264">
    <property type="entry name" value="Cytochrome P450"/>
    <property type="match status" value="1"/>
</dbReference>
<dbReference type="Proteomes" id="UP001159364">
    <property type="component" value="Linkage Group LG01"/>
</dbReference>
<keyword evidence="3 8" id="KW-0349">Heme</keyword>
<keyword evidence="5 9" id="KW-0560">Oxidoreductase</keyword>
<evidence type="ECO:0000256" key="1">
    <source>
        <dbReference type="ARBA" id="ARBA00001971"/>
    </source>
</evidence>
<protein>
    <recommendedName>
        <fullName evidence="13">Cytochrome P450</fullName>
    </recommendedName>
</protein>
<dbReference type="EMBL" id="JAIWQS010000001">
    <property type="protein sequence ID" value="KAJ8773772.1"/>
    <property type="molecule type" value="Genomic_DNA"/>
</dbReference>
<dbReference type="PRINTS" id="PR00463">
    <property type="entry name" value="EP450I"/>
</dbReference>
<dbReference type="InterPro" id="IPR002401">
    <property type="entry name" value="Cyt_P450_E_grp-I"/>
</dbReference>